<dbReference type="Proteomes" id="UP000187203">
    <property type="component" value="Unassembled WGS sequence"/>
</dbReference>
<dbReference type="AlphaFoldDB" id="A0A1R3KRZ9"/>
<evidence type="ECO:0000313" key="2">
    <source>
        <dbReference type="Proteomes" id="UP000187203"/>
    </source>
</evidence>
<evidence type="ECO:0000313" key="1">
    <source>
        <dbReference type="EMBL" id="OMP09808.1"/>
    </source>
</evidence>
<keyword evidence="2" id="KW-1185">Reference proteome</keyword>
<accession>A0A1R3KRZ9</accession>
<comment type="caution">
    <text evidence="1">The sequence shown here is derived from an EMBL/GenBank/DDBJ whole genome shotgun (WGS) entry which is preliminary data.</text>
</comment>
<organism evidence="1 2">
    <name type="scientific">Corchorus olitorius</name>
    <dbReference type="NCBI Taxonomy" id="93759"/>
    <lineage>
        <taxon>Eukaryota</taxon>
        <taxon>Viridiplantae</taxon>
        <taxon>Streptophyta</taxon>
        <taxon>Embryophyta</taxon>
        <taxon>Tracheophyta</taxon>
        <taxon>Spermatophyta</taxon>
        <taxon>Magnoliopsida</taxon>
        <taxon>eudicotyledons</taxon>
        <taxon>Gunneridae</taxon>
        <taxon>Pentapetalae</taxon>
        <taxon>rosids</taxon>
        <taxon>malvids</taxon>
        <taxon>Malvales</taxon>
        <taxon>Malvaceae</taxon>
        <taxon>Grewioideae</taxon>
        <taxon>Apeibeae</taxon>
        <taxon>Corchorus</taxon>
    </lineage>
</organism>
<reference evidence="2" key="1">
    <citation type="submission" date="2013-09" db="EMBL/GenBank/DDBJ databases">
        <title>Corchorus olitorius genome sequencing.</title>
        <authorList>
            <person name="Alam M."/>
            <person name="Haque M.S."/>
            <person name="Islam M.S."/>
            <person name="Emdad E.M."/>
            <person name="Islam M.M."/>
            <person name="Ahmed B."/>
            <person name="Halim A."/>
            <person name="Hossen Q.M.M."/>
            <person name="Hossain M.Z."/>
            <person name="Ahmed R."/>
            <person name="Khan M.M."/>
            <person name="Islam R."/>
            <person name="Rashid M.M."/>
            <person name="Khan S.A."/>
            <person name="Rahman M.S."/>
            <person name="Alam M."/>
            <person name="Yahiya A.S."/>
            <person name="Khan M.S."/>
            <person name="Azam M.S."/>
            <person name="Haque T."/>
            <person name="Lashkar M.Z.H."/>
            <person name="Akhand A.I."/>
            <person name="Morshed G."/>
            <person name="Roy S."/>
            <person name="Uddin K.S."/>
            <person name="Rabeya T."/>
            <person name="Hossain A.S."/>
            <person name="Chowdhury A."/>
            <person name="Snigdha A.R."/>
            <person name="Mortoza M.S."/>
            <person name="Matin S.A."/>
            <person name="Hoque S.M.E."/>
            <person name="Islam M.K."/>
            <person name="Roy D.K."/>
            <person name="Haider R."/>
            <person name="Moosa M.M."/>
            <person name="Elias S.M."/>
            <person name="Hasan A.M."/>
            <person name="Jahan S."/>
            <person name="Shafiuddin M."/>
            <person name="Mahmood N."/>
            <person name="Shommy N.S."/>
        </authorList>
    </citation>
    <scope>NUCLEOTIDE SEQUENCE [LARGE SCALE GENOMIC DNA]</scope>
    <source>
        <strain evidence="2">cv. O-4</strain>
    </source>
</reference>
<protein>
    <submittedName>
        <fullName evidence="1">Uncharacterized protein</fullName>
    </submittedName>
</protein>
<name>A0A1R3KRZ9_9ROSI</name>
<sequence length="55" mass="6126">MAVEWLRLKAKSFATFHDHSLVAKNFCSESGNKNDSAIDDFSIQLAKTILNLLAD</sequence>
<gene>
    <name evidence="1" type="ORF">COLO4_05116</name>
</gene>
<proteinExistence type="predicted"/>
<dbReference type="EMBL" id="AWUE01012175">
    <property type="protein sequence ID" value="OMP09808.1"/>
    <property type="molecule type" value="Genomic_DNA"/>
</dbReference>